<dbReference type="AlphaFoldDB" id="A0A8S9TKZ8"/>
<evidence type="ECO:0000313" key="3">
    <source>
        <dbReference type="Proteomes" id="UP000704712"/>
    </source>
</evidence>
<evidence type="ECO:0000313" key="2">
    <source>
        <dbReference type="EMBL" id="KAF4129645.1"/>
    </source>
</evidence>
<organism evidence="2 3">
    <name type="scientific">Phytophthora infestans</name>
    <name type="common">Potato late blight agent</name>
    <name type="synonym">Botrytis infestans</name>
    <dbReference type="NCBI Taxonomy" id="4787"/>
    <lineage>
        <taxon>Eukaryota</taxon>
        <taxon>Sar</taxon>
        <taxon>Stramenopiles</taxon>
        <taxon>Oomycota</taxon>
        <taxon>Peronosporomycetes</taxon>
        <taxon>Peronosporales</taxon>
        <taxon>Peronosporaceae</taxon>
        <taxon>Phytophthora</taxon>
    </lineage>
</organism>
<protein>
    <submittedName>
        <fullName evidence="2">Uncharacterized protein</fullName>
    </submittedName>
</protein>
<feature type="region of interest" description="Disordered" evidence="1">
    <location>
        <begin position="67"/>
        <end position="91"/>
    </location>
</feature>
<name>A0A8S9TKZ8_PHYIN</name>
<gene>
    <name evidence="2" type="ORF">GN958_ATG21140</name>
</gene>
<dbReference type="EMBL" id="JAACNO010002937">
    <property type="protein sequence ID" value="KAF4129645.1"/>
    <property type="molecule type" value="Genomic_DNA"/>
</dbReference>
<accession>A0A8S9TKZ8</accession>
<proteinExistence type="predicted"/>
<feature type="non-terminal residue" evidence="2">
    <location>
        <position position="1"/>
    </location>
</feature>
<evidence type="ECO:0000256" key="1">
    <source>
        <dbReference type="SAM" id="MobiDB-lite"/>
    </source>
</evidence>
<sequence length="234" mass="26849">MVTWCYSHELHSLESLPLEEPVQPPTKTTTASCRWLSLGTHVSLRPIFLQLLDYCVLLWQSHAVERSLQGPPVNPNKPSEPGDASDAGYAVDEGSRSFSHGTSMVDNRLGARYDDAKLVDATRKMIDKDMLLPNLKDVKAGFARWRSEVTFRFPMHKLDAITYENERYDTHLGYMSVKYHRWYDTRRVMALSANALYLDMNLRDPFKRIEASSLLRDWMVAHFTRGDGVNPDNI</sequence>
<reference evidence="2" key="1">
    <citation type="submission" date="2020-03" db="EMBL/GenBank/DDBJ databases">
        <title>Hybrid Assembly of Korean Phytophthora infestans isolates.</title>
        <authorList>
            <person name="Prokchorchik M."/>
            <person name="Lee Y."/>
            <person name="Seo J."/>
            <person name="Cho J.-H."/>
            <person name="Park Y.-E."/>
            <person name="Jang D.-C."/>
            <person name="Im J.-S."/>
            <person name="Choi J.-G."/>
            <person name="Park H.-J."/>
            <person name="Lee G.-B."/>
            <person name="Lee Y.-G."/>
            <person name="Hong S.-Y."/>
            <person name="Cho K."/>
            <person name="Sohn K.H."/>
        </authorList>
    </citation>
    <scope>NUCLEOTIDE SEQUENCE</scope>
    <source>
        <strain evidence="2">KR_2_A2</strain>
    </source>
</reference>
<comment type="caution">
    <text evidence="2">The sequence shown here is derived from an EMBL/GenBank/DDBJ whole genome shotgun (WGS) entry which is preliminary data.</text>
</comment>
<dbReference type="Proteomes" id="UP000704712">
    <property type="component" value="Unassembled WGS sequence"/>
</dbReference>